<proteinExistence type="predicted"/>
<gene>
    <name evidence="1" type="ORF">BJX67DRAFT_376426</name>
</gene>
<dbReference type="EMBL" id="JBFXLQ010000001">
    <property type="protein sequence ID" value="KAL2872627.1"/>
    <property type="molecule type" value="Genomic_DNA"/>
</dbReference>
<dbReference type="GeneID" id="98146945"/>
<accession>A0ABR4M7P2</accession>
<name>A0ABR4M7P2_9EURO</name>
<evidence type="ECO:0000313" key="1">
    <source>
        <dbReference type="EMBL" id="KAL2872627.1"/>
    </source>
</evidence>
<comment type="caution">
    <text evidence="1">The sequence shown here is derived from an EMBL/GenBank/DDBJ whole genome shotgun (WGS) entry which is preliminary data.</text>
</comment>
<dbReference type="RefSeq" id="XP_070891605.1">
    <property type="nucleotide sequence ID" value="XM_071031873.1"/>
</dbReference>
<evidence type="ECO:0000313" key="2">
    <source>
        <dbReference type="Proteomes" id="UP001610432"/>
    </source>
</evidence>
<reference evidence="1 2" key="1">
    <citation type="submission" date="2024-07" db="EMBL/GenBank/DDBJ databases">
        <title>Section-level genome sequencing and comparative genomics of Aspergillus sections Usti and Cavernicolus.</title>
        <authorList>
            <consortium name="Lawrence Berkeley National Laboratory"/>
            <person name="Nybo J.L."/>
            <person name="Vesth T.C."/>
            <person name="Theobald S."/>
            <person name="Frisvad J.C."/>
            <person name="Larsen T.O."/>
            <person name="Kjaerboelling I."/>
            <person name="Rothschild-Mancinelli K."/>
            <person name="Lyhne E.K."/>
            <person name="Kogle M.E."/>
            <person name="Barry K."/>
            <person name="Clum A."/>
            <person name="Na H."/>
            <person name="Ledsgaard L."/>
            <person name="Lin J."/>
            <person name="Lipzen A."/>
            <person name="Kuo A."/>
            <person name="Riley R."/>
            <person name="Mondo S."/>
            <person name="Labutti K."/>
            <person name="Haridas S."/>
            <person name="Pangalinan J."/>
            <person name="Salamov A.A."/>
            <person name="Simmons B.A."/>
            <person name="Magnuson J.K."/>
            <person name="Chen J."/>
            <person name="Drula E."/>
            <person name="Henrissat B."/>
            <person name="Wiebenga A."/>
            <person name="Lubbers R.J."/>
            <person name="Gomes A.C."/>
            <person name="Macurrencykelacurrency M.R."/>
            <person name="Stajich J."/>
            <person name="Grigoriev I.V."/>
            <person name="Mortensen U.H."/>
            <person name="De Vries R.P."/>
            <person name="Baker S.E."/>
            <person name="Andersen M.R."/>
        </authorList>
    </citation>
    <scope>NUCLEOTIDE SEQUENCE [LARGE SCALE GENOMIC DNA]</scope>
    <source>
        <strain evidence="1 2">CBS 449.75</strain>
    </source>
</reference>
<sequence>MCTFYTVKYLCNCIYDEWRLPCFFTRGPQILTIPSQSTPASSPAVKPTKPRCYHTRIIEIYDVLTLCEVCYMQLDAQIQTHGVKTLLAAPERFPLAEKLGMLIVVGNDEDEQWRVFRRGEQVFILEREVKMERLEGVGRAVQVKGSDKGGRVRRPRRRNEMRGWKYEASKIYQLGYTIYDEDRTGREVEQHEDEESTVPWAKKSFDKRTWQGTYYEERALGHYAH</sequence>
<keyword evidence="2" id="KW-1185">Reference proteome</keyword>
<organism evidence="1 2">
    <name type="scientific">Aspergillus lucknowensis</name>
    <dbReference type="NCBI Taxonomy" id="176173"/>
    <lineage>
        <taxon>Eukaryota</taxon>
        <taxon>Fungi</taxon>
        <taxon>Dikarya</taxon>
        <taxon>Ascomycota</taxon>
        <taxon>Pezizomycotina</taxon>
        <taxon>Eurotiomycetes</taxon>
        <taxon>Eurotiomycetidae</taxon>
        <taxon>Eurotiales</taxon>
        <taxon>Aspergillaceae</taxon>
        <taxon>Aspergillus</taxon>
        <taxon>Aspergillus subgen. Nidulantes</taxon>
    </lineage>
</organism>
<dbReference type="Proteomes" id="UP001610432">
    <property type="component" value="Unassembled WGS sequence"/>
</dbReference>
<protein>
    <submittedName>
        <fullName evidence="1">Uncharacterized protein</fullName>
    </submittedName>
</protein>